<gene>
    <name evidence="1" type="ORF">H8710_02200</name>
</gene>
<name>A0A926E3K0_9FIRM</name>
<dbReference type="EMBL" id="JACRSV010000001">
    <property type="protein sequence ID" value="MBC8558875.1"/>
    <property type="molecule type" value="Genomic_DNA"/>
</dbReference>
<dbReference type="RefSeq" id="WP_249293773.1">
    <property type="nucleotide sequence ID" value="NZ_JACRSV010000001.1"/>
</dbReference>
<evidence type="ECO:0000313" key="1">
    <source>
        <dbReference type="EMBL" id="MBC8558875.1"/>
    </source>
</evidence>
<reference evidence="1" key="1">
    <citation type="submission" date="2020-08" db="EMBL/GenBank/DDBJ databases">
        <title>Genome public.</title>
        <authorList>
            <person name="Liu C."/>
            <person name="Sun Q."/>
        </authorList>
    </citation>
    <scope>NUCLEOTIDE SEQUENCE</scope>
    <source>
        <strain evidence="1">NSJ-33</strain>
    </source>
</reference>
<dbReference type="Proteomes" id="UP000610760">
    <property type="component" value="Unassembled WGS sequence"/>
</dbReference>
<organism evidence="1 2">
    <name type="scientific">Fumia xinanensis</name>
    <dbReference type="NCBI Taxonomy" id="2763659"/>
    <lineage>
        <taxon>Bacteria</taxon>
        <taxon>Bacillati</taxon>
        <taxon>Bacillota</taxon>
        <taxon>Clostridia</taxon>
        <taxon>Eubacteriales</taxon>
        <taxon>Oscillospiraceae</taxon>
        <taxon>Fumia</taxon>
    </lineage>
</organism>
<keyword evidence="2" id="KW-1185">Reference proteome</keyword>
<dbReference type="AlphaFoldDB" id="A0A926E3K0"/>
<proteinExistence type="predicted"/>
<protein>
    <submittedName>
        <fullName evidence="1">Uncharacterized protein</fullName>
    </submittedName>
</protein>
<accession>A0A926E3K0</accession>
<sequence length="136" mass="15836">MTFEEIEKLVIQKQDMPKHSSLEELFCFNMLYQLYRDFYGKRLSREEAKAKKREIQGAFDQAVYNHALYCAAYAQYQESIRQAGHLRAEILKGLESGAQADKLLLLAMECIGRMTGEMRTYEIVRDKLAPDAKMQE</sequence>
<evidence type="ECO:0000313" key="2">
    <source>
        <dbReference type="Proteomes" id="UP000610760"/>
    </source>
</evidence>
<comment type="caution">
    <text evidence="1">The sequence shown here is derived from an EMBL/GenBank/DDBJ whole genome shotgun (WGS) entry which is preliminary data.</text>
</comment>